<feature type="transmembrane region" description="Helical" evidence="6">
    <location>
        <begin position="366"/>
        <end position="385"/>
    </location>
</feature>
<comment type="caution">
    <text evidence="7">The sequence shown here is derived from an EMBL/GenBank/DDBJ whole genome shotgun (WGS) entry which is preliminary data.</text>
</comment>
<dbReference type="InterPro" id="IPR002797">
    <property type="entry name" value="Polysacc_synth"/>
</dbReference>
<dbReference type="PANTHER" id="PTHR30250">
    <property type="entry name" value="PST FAMILY PREDICTED COLANIC ACID TRANSPORTER"/>
    <property type="match status" value="1"/>
</dbReference>
<evidence type="ECO:0000256" key="5">
    <source>
        <dbReference type="ARBA" id="ARBA00023136"/>
    </source>
</evidence>
<feature type="transmembrane region" description="Helical" evidence="6">
    <location>
        <begin position="59"/>
        <end position="79"/>
    </location>
</feature>
<reference evidence="7" key="1">
    <citation type="submission" date="2020-10" db="EMBL/GenBank/DDBJ databases">
        <authorList>
            <person name="Gilroy R."/>
        </authorList>
    </citation>
    <scope>NUCLEOTIDE SEQUENCE</scope>
    <source>
        <strain evidence="7">4920</strain>
    </source>
</reference>
<dbReference type="Proteomes" id="UP000886743">
    <property type="component" value="Unassembled WGS sequence"/>
</dbReference>
<dbReference type="GO" id="GO:0005886">
    <property type="term" value="C:plasma membrane"/>
    <property type="evidence" value="ECO:0007669"/>
    <property type="project" value="UniProtKB-SubCell"/>
</dbReference>
<dbReference type="InterPro" id="IPR024923">
    <property type="entry name" value="PG_synth_SpoVB"/>
</dbReference>
<dbReference type="PANTHER" id="PTHR30250:SF21">
    <property type="entry name" value="LIPID II FLIPPASE MURJ"/>
    <property type="match status" value="1"/>
</dbReference>
<keyword evidence="4 6" id="KW-1133">Transmembrane helix</keyword>
<feature type="transmembrane region" description="Helical" evidence="6">
    <location>
        <begin position="431"/>
        <end position="449"/>
    </location>
</feature>
<feature type="transmembrane region" description="Helical" evidence="6">
    <location>
        <begin position="335"/>
        <end position="354"/>
    </location>
</feature>
<gene>
    <name evidence="7" type="ORF">IAC74_02445</name>
</gene>
<feature type="transmembrane region" description="Helical" evidence="6">
    <location>
        <begin position="461"/>
        <end position="483"/>
    </location>
</feature>
<reference evidence="7" key="2">
    <citation type="journal article" date="2021" name="PeerJ">
        <title>Extensive microbial diversity within the chicken gut microbiome revealed by metagenomics and culture.</title>
        <authorList>
            <person name="Gilroy R."/>
            <person name="Ravi A."/>
            <person name="Getino M."/>
            <person name="Pursley I."/>
            <person name="Horton D.L."/>
            <person name="Alikhan N.F."/>
            <person name="Baker D."/>
            <person name="Gharbi K."/>
            <person name="Hall N."/>
            <person name="Watson M."/>
            <person name="Adriaenssens E.M."/>
            <person name="Foster-Nyarko E."/>
            <person name="Jarju S."/>
            <person name="Secka A."/>
            <person name="Antonio M."/>
            <person name="Oren A."/>
            <person name="Chaudhuri R.R."/>
            <person name="La Ragione R."/>
            <person name="Hildebrand F."/>
            <person name="Pallen M.J."/>
        </authorList>
    </citation>
    <scope>NUCLEOTIDE SEQUENCE</scope>
    <source>
        <strain evidence="7">4920</strain>
    </source>
</reference>
<evidence type="ECO:0000256" key="3">
    <source>
        <dbReference type="ARBA" id="ARBA00022692"/>
    </source>
</evidence>
<feature type="transmembrane region" description="Helical" evidence="6">
    <location>
        <begin position="245"/>
        <end position="265"/>
    </location>
</feature>
<proteinExistence type="predicted"/>
<feature type="transmembrane region" description="Helical" evidence="6">
    <location>
        <begin position="131"/>
        <end position="149"/>
    </location>
</feature>
<feature type="transmembrane region" description="Helical" evidence="6">
    <location>
        <begin position="304"/>
        <end position="323"/>
    </location>
</feature>
<feature type="transmembrane region" description="Helical" evidence="6">
    <location>
        <begin position="397"/>
        <end position="419"/>
    </location>
</feature>
<evidence type="ECO:0000256" key="4">
    <source>
        <dbReference type="ARBA" id="ARBA00022989"/>
    </source>
</evidence>
<keyword evidence="5 6" id="KW-0472">Membrane</keyword>
<feature type="transmembrane region" description="Helical" evidence="6">
    <location>
        <begin position="195"/>
        <end position="214"/>
    </location>
</feature>
<feature type="transmembrane region" description="Helical" evidence="6">
    <location>
        <begin position="100"/>
        <end position="119"/>
    </location>
</feature>
<name>A0A9D1SZ58_9FIRM</name>
<keyword evidence="2" id="KW-1003">Cell membrane</keyword>
<evidence type="ECO:0000313" key="8">
    <source>
        <dbReference type="Proteomes" id="UP000886743"/>
    </source>
</evidence>
<feature type="transmembrane region" description="Helical" evidence="6">
    <location>
        <begin position="170"/>
        <end position="189"/>
    </location>
</feature>
<protein>
    <submittedName>
        <fullName evidence="7">Polysaccharide biosynthesis protein</fullName>
    </submittedName>
</protein>
<feature type="transmembrane region" description="Helical" evidence="6">
    <location>
        <begin position="489"/>
        <end position="512"/>
    </location>
</feature>
<accession>A0A9D1SZ58</accession>
<dbReference type="CDD" id="cd13124">
    <property type="entry name" value="MATE_SpoVB_like"/>
    <property type="match status" value="1"/>
</dbReference>
<evidence type="ECO:0000256" key="1">
    <source>
        <dbReference type="ARBA" id="ARBA00004651"/>
    </source>
</evidence>
<comment type="subcellular location">
    <subcellularLocation>
        <location evidence="1">Cell membrane</location>
        <topology evidence="1">Multi-pass membrane protein</topology>
    </subcellularLocation>
</comment>
<keyword evidence="3 6" id="KW-0812">Transmembrane</keyword>
<evidence type="ECO:0000256" key="6">
    <source>
        <dbReference type="SAM" id="Phobius"/>
    </source>
</evidence>
<dbReference type="InterPro" id="IPR050833">
    <property type="entry name" value="Poly_Biosynth_Transport"/>
</dbReference>
<dbReference type="EMBL" id="DVOF01000070">
    <property type="protein sequence ID" value="HIV02408.1"/>
    <property type="molecule type" value="Genomic_DNA"/>
</dbReference>
<sequence length="540" mass="57923">MARNLKENGMGTQTFLWGAAIVAFSHILVKVIGAVFKIPLDRFILHDEGIGIYNASYTIYNWLFVLSTAGLPVAISKMVSAACATGNYKEANRIFRIAKVLMFCLGLGGALLLFFGAGLFSELIHVSSTKYSIMVLAPSLFFTAMMSAYRGYTQGMNNMIPTAASEIVEALGKLCVGLGLASYCIGMGVEYGVAGAIGGVTIGTACGFVLLWIYNRVIQRRLKRQPVLSNGRVQTKGARAILKQLIVIAFPVTLGASVFTLSSLIDTVMINNQLAALGYKEMECASLFGYLSRAVTMFNVPPTVIAAISISVVPAISAAISTGQRHRAVETAKSALRITILFSFPCAVGLSVLAEPIFQFVYGDAAHSFLLNVMGLAVACVTLVQTGNAVLQAYGKVWTPVINMAVGGVVKVAVNLLLVSQPAININGAPIGTFLCYFTVMVLNLLAIKKVTGVTYEFSDFVIKPLFSILVMGAATMITYDFVLRAGMHYLFAMGAAICVAVIVYGAMILLVRCIKKEDLLLVPRGEKIYGALKRLHLMK</sequence>
<dbReference type="Pfam" id="PF01943">
    <property type="entry name" value="Polysacc_synt"/>
    <property type="match status" value="1"/>
</dbReference>
<feature type="transmembrane region" description="Helical" evidence="6">
    <location>
        <begin position="15"/>
        <end position="39"/>
    </location>
</feature>
<dbReference type="PIRSF" id="PIRSF038958">
    <property type="entry name" value="PG_synth_SpoVB"/>
    <property type="match status" value="1"/>
</dbReference>
<dbReference type="AlphaFoldDB" id="A0A9D1SZ58"/>
<organism evidence="7 8">
    <name type="scientific">Candidatus Aphodoplasma excrementigallinarum</name>
    <dbReference type="NCBI Taxonomy" id="2840673"/>
    <lineage>
        <taxon>Bacteria</taxon>
        <taxon>Bacillati</taxon>
        <taxon>Bacillota</taxon>
        <taxon>Clostridia</taxon>
        <taxon>Eubacteriales</taxon>
        <taxon>Candidatus Aphodoplasma</taxon>
    </lineage>
</organism>
<evidence type="ECO:0000313" key="7">
    <source>
        <dbReference type="EMBL" id="HIV02408.1"/>
    </source>
</evidence>
<evidence type="ECO:0000256" key="2">
    <source>
        <dbReference type="ARBA" id="ARBA00022475"/>
    </source>
</evidence>